<protein>
    <recommendedName>
        <fullName evidence="3">DNA-binding protein</fullName>
    </recommendedName>
</protein>
<sequence length="73" mass="7818">MQAIHLPPALATVAQGRDHITTQEFARAMCCAPQTALKNHCLKGECYGVRPIKRGKLLLWPVADVAHALSGAA</sequence>
<reference evidence="1 2" key="1">
    <citation type="submission" date="2020-08" db="EMBL/GenBank/DDBJ databases">
        <title>Genomic Encyclopedia of Type Strains, Phase III (KMG-III): the genomes of soil and plant-associated and newly described type strains.</title>
        <authorList>
            <person name="Whitman W."/>
        </authorList>
    </citation>
    <scope>NUCLEOTIDE SEQUENCE [LARGE SCALE GENOMIC DNA]</scope>
    <source>
        <strain evidence="1 2">CECT 8897</strain>
    </source>
</reference>
<dbReference type="Proteomes" id="UP000541535">
    <property type="component" value="Unassembled WGS sequence"/>
</dbReference>
<dbReference type="RefSeq" id="WP_183440292.1">
    <property type="nucleotide sequence ID" value="NZ_JACHXD010000003.1"/>
</dbReference>
<organism evidence="1 2">
    <name type="scientific">Pseudoduganella violacea</name>
    <dbReference type="NCBI Taxonomy" id="1715466"/>
    <lineage>
        <taxon>Bacteria</taxon>
        <taxon>Pseudomonadati</taxon>
        <taxon>Pseudomonadota</taxon>
        <taxon>Betaproteobacteria</taxon>
        <taxon>Burkholderiales</taxon>
        <taxon>Oxalobacteraceae</taxon>
        <taxon>Telluria group</taxon>
        <taxon>Pseudoduganella</taxon>
    </lineage>
</organism>
<evidence type="ECO:0008006" key="3">
    <source>
        <dbReference type="Google" id="ProtNLM"/>
    </source>
</evidence>
<evidence type="ECO:0000313" key="1">
    <source>
        <dbReference type="EMBL" id="MBB3118363.1"/>
    </source>
</evidence>
<dbReference type="EMBL" id="JACHXD010000003">
    <property type="protein sequence ID" value="MBB3118363.1"/>
    <property type="molecule type" value="Genomic_DNA"/>
</dbReference>
<proteinExistence type="predicted"/>
<name>A0A7W5B8A5_9BURK</name>
<accession>A0A7W5B8A5</accession>
<keyword evidence="2" id="KW-1185">Reference proteome</keyword>
<dbReference type="AlphaFoldDB" id="A0A7W5B8A5"/>
<gene>
    <name evidence="1" type="ORF">FHS03_001394</name>
</gene>
<comment type="caution">
    <text evidence="1">The sequence shown here is derived from an EMBL/GenBank/DDBJ whole genome shotgun (WGS) entry which is preliminary data.</text>
</comment>
<evidence type="ECO:0000313" key="2">
    <source>
        <dbReference type="Proteomes" id="UP000541535"/>
    </source>
</evidence>